<organism evidence="2 3">
    <name type="scientific">Luteimonas terricola</name>
    <dbReference type="NCBI Taxonomy" id="645597"/>
    <lineage>
        <taxon>Bacteria</taxon>
        <taxon>Pseudomonadati</taxon>
        <taxon>Pseudomonadota</taxon>
        <taxon>Gammaproteobacteria</taxon>
        <taxon>Lysobacterales</taxon>
        <taxon>Lysobacteraceae</taxon>
        <taxon>Luteimonas</taxon>
    </lineage>
</organism>
<evidence type="ECO:0000313" key="2">
    <source>
        <dbReference type="EMBL" id="GGK16010.1"/>
    </source>
</evidence>
<dbReference type="InterPro" id="IPR050266">
    <property type="entry name" value="AB_hydrolase_sf"/>
</dbReference>
<dbReference type="Pfam" id="PF00561">
    <property type="entry name" value="Abhydrolase_1"/>
    <property type="match status" value="1"/>
</dbReference>
<dbReference type="PANTHER" id="PTHR43798">
    <property type="entry name" value="MONOACYLGLYCEROL LIPASE"/>
    <property type="match status" value="1"/>
</dbReference>
<dbReference type="InterPro" id="IPR000639">
    <property type="entry name" value="Epox_hydrolase-like"/>
</dbReference>
<dbReference type="GO" id="GO:0016787">
    <property type="term" value="F:hydrolase activity"/>
    <property type="evidence" value="ECO:0007669"/>
    <property type="project" value="UniProtKB-KW"/>
</dbReference>
<dbReference type="InterPro" id="IPR000073">
    <property type="entry name" value="AB_hydrolase_1"/>
</dbReference>
<dbReference type="PRINTS" id="PR00111">
    <property type="entry name" value="ABHYDROLASE"/>
</dbReference>
<dbReference type="Gene3D" id="3.40.50.1820">
    <property type="entry name" value="alpha/beta hydrolase"/>
    <property type="match status" value="1"/>
</dbReference>
<gene>
    <name evidence="2" type="ORF">GCM10011394_26490</name>
</gene>
<proteinExistence type="predicted"/>
<dbReference type="PANTHER" id="PTHR43798:SF33">
    <property type="entry name" value="HYDROLASE, PUTATIVE (AFU_ORTHOLOGUE AFUA_2G14860)-RELATED"/>
    <property type="match status" value="1"/>
</dbReference>
<sequence>MSQRALITAGAGGRPRADHGHPFRLSRAALLLAGLLGMTGMAAATEGGAVYGPRLEGFDYPHPVRTHAFESQRQQVEMIYLDVPPTGEANGRTALLLHGKNFCAATWEHTITALEEAGYRVIAPDQVGFCKSSKPDGYQYALAGLAHNTRGLLASLGIERSVVVGHSMGGMLAMRYALMYPEAVEHLALVGPIGLEDWKAKGVPYQPVEQVYAAELRTTYDSIRDYQVAVYYAGQWRPEFERWARMQAGMYAGPGREVVAWHQALTFDMLMWQPVVYELPLLRVPTTLFIGVHDRTALGRGAAAPEVQAGLGDYRALGRRTAEAIPGAVLVEYEDLGHSPHIQDPERFHQDLLRELSSTDGQSD</sequence>
<keyword evidence="2" id="KW-0378">Hydrolase</keyword>
<evidence type="ECO:0000313" key="3">
    <source>
        <dbReference type="Proteomes" id="UP000599009"/>
    </source>
</evidence>
<dbReference type="InterPro" id="IPR029058">
    <property type="entry name" value="AB_hydrolase_fold"/>
</dbReference>
<protein>
    <submittedName>
        <fullName evidence="2">Hydrolase</fullName>
    </submittedName>
</protein>
<evidence type="ECO:0000259" key="1">
    <source>
        <dbReference type="Pfam" id="PF00561"/>
    </source>
</evidence>
<accession>A0ABQ2EL34</accession>
<keyword evidence="3" id="KW-1185">Reference proteome</keyword>
<dbReference type="SUPFAM" id="SSF53474">
    <property type="entry name" value="alpha/beta-Hydrolases"/>
    <property type="match status" value="1"/>
</dbReference>
<dbReference type="Proteomes" id="UP000599009">
    <property type="component" value="Unassembled WGS sequence"/>
</dbReference>
<dbReference type="PRINTS" id="PR00412">
    <property type="entry name" value="EPOXHYDRLASE"/>
</dbReference>
<name>A0ABQ2EL34_9GAMM</name>
<reference evidence="3" key="1">
    <citation type="journal article" date="2019" name="Int. J. Syst. Evol. Microbiol.">
        <title>The Global Catalogue of Microorganisms (GCM) 10K type strain sequencing project: providing services to taxonomists for standard genome sequencing and annotation.</title>
        <authorList>
            <consortium name="The Broad Institute Genomics Platform"/>
            <consortium name="The Broad Institute Genome Sequencing Center for Infectious Disease"/>
            <person name="Wu L."/>
            <person name="Ma J."/>
        </authorList>
    </citation>
    <scope>NUCLEOTIDE SEQUENCE [LARGE SCALE GENOMIC DNA]</scope>
    <source>
        <strain evidence="3">CGMCC 1.8985</strain>
    </source>
</reference>
<comment type="caution">
    <text evidence="2">The sequence shown here is derived from an EMBL/GenBank/DDBJ whole genome shotgun (WGS) entry which is preliminary data.</text>
</comment>
<dbReference type="EMBL" id="BMME01000002">
    <property type="protein sequence ID" value="GGK16010.1"/>
    <property type="molecule type" value="Genomic_DNA"/>
</dbReference>
<feature type="domain" description="AB hydrolase-1" evidence="1">
    <location>
        <begin position="95"/>
        <end position="232"/>
    </location>
</feature>